<dbReference type="Pfam" id="PF08434">
    <property type="entry name" value="CLCA"/>
    <property type="match status" value="1"/>
</dbReference>
<keyword evidence="1" id="KW-1133">Transmembrane helix</keyword>
<evidence type="ECO:0000313" key="4">
    <source>
        <dbReference type="Proteomes" id="UP000694941"/>
    </source>
</evidence>
<dbReference type="NCBIfam" id="NF041940">
    <property type="entry name" value="choice_anch_X"/>
    <property type="match status" value="1"/>
</dbReference>
<protein>
    <submittedName>
        <fullName evidence="5 6">Epithelial chloride channel protein-like</fullName>
    </submittedName>
</protein>
<dbReference type="PANTHER" id="PTHR10579:SF177">
    <property type="entry name" value="CALCIUM-ACTIVATED CHLORIDE CHANNEL REGULATOR 4-LIKE PROTEIN"/>
    <property type="match status" value="1"/>
</dbReference>
<name>A0ABM1B1M1_LIMPO</name>
<dbReference type="Gene3D" id="3.40.50.410">
    <property type="entry name" value="von Willebrand factor, type A domain"/>
    <property type="match status" value="1"/>
</dbReference>
<keyword evidence="1" id="KW-0472">Membrane</keyword>
<dbReference type="CDD" id="cd00198">
    <property type="entry name" value="vWFA"/>
    <property type="match status" value="1"/>
</dbReference>
<feature type="chain" id="PRO_5045021981" evidence="2">
    <location>
        <begin position="24"/>
        <end position="974"/>
    </location>
</feature>
<evidence type="ECO:0000256" key="1">
    <source>
        <dbReference type="SAM" id="Phobius"/>
    </source>
</evidence>
<keyword evidence="4" id="KW-1185">Reference proteome</keyword>
<dbReference type="Proteomes" id="UP000694941">
    <property type="component" value="Unplaced"/>
</dbReference>
<dbReference type="PANTHER" id="PTHR10579">
    <property type="entry name" value="CALCIUM-ACTIVATED CHLORIDE CHANNEL REGULATOR"/>
    <property type="match status" value="1"/>
</dbReference>
<dbReference type="InterPro" id="IPR051266">
    <property type="entry name" value="CLCR"/>
</dbReference>
<feature type="domain" description="VWFA" evidence="3">
    <location>
        <begin position="315"/>
        <end position="494"/>
    </location>
</feature>
<keyword evidence="1" id="KW-0812">Transmembrane</keyword>
<reference evidence="5 6" key="1">
    <citation type="submission" date="2025-05" db="UniProtKB">
        <authorList>
            <consortium name="RefSeq"/>
        </authorList>
    </citation>
    <scope>IDENTIFICATION</scope>
    <source>
        <tissue evidence="5 6">Muscle</tissue>
    </source>
</reference>
<dbReference type="SUPFAM" id="SSF53300">
    <property type="entry name" value="vWA-like"/>
    <property type="match status" value="1"/>
</dbReference>
<gene>
    <name evidence="5 6" type="primary">LOC106458053</name>
</gene>
<organism evidence="4 6">
    <name type="scientific">Limulus polyphemus</name>
    <name type="common">Atlantic horseshoe crab</name>
    <dbReference type="NCBI Taxonomy" id="6850"/>
    <lineage>
        <taxon>Eukaryota</taxon>
        <taxon>Metazoa</taxon>
        <taxon>Ecdysozoa</taxon>
        <taxon>Arthropoda</taxon>
        <taxon>Chelicerata</taxon>
        <taxon>Merostomata</taxon>
        <taxon>Xiphosura</taxon>
        <taxon>Limulidae</taxon>
        <taxon>Limulus</taxon>
    </lineage>
</organism>
<evidence type="ECO:0000256" key="2">
    <source>
        <dbReference type="SAM" id="SignalP"/>
    </source>
</evidence>
<evidence type="ECO:0000313" key="5">
    <source>
        <dbReference type="RefSeq" id="XP_013772961.1"/>
    </source>
</evidence>
<proteinExistence type="predicted"/>
<sequence>MRGKENFLALILLLVHCVLLSQAVISIDNGGYMGIVVAIHRNVPEDEQLISNIKELFTEASSYLNTTTKGQVYFKDIIIAVPSTWSSKPDYEIVQKNYFPTADIRVDHPNPYHENNPYTLQPGGCGEPGQYIHLTPTFVKELHTKTLEKYGNAERHLVHEWAHLRYGVFDEYGLPGDPNYPAFYQENDKIVPTSCKQGITGWIESSDGGPCSITIDGTVNEDCRFIPDLSNEDAKASVMYLPYIPSITGFCDNTDNQLHNSLAPTKHNNLCHNQPTWTVIKKHPDFSRRFKRSVGFTSTTPNFRTVQSQPGSEGRYVLVLDVSRSMSLYNRQPIKLLHRAATRFVEDVISEGSQLGIVSFSTNTTILHNLTQVNSATRMKLRNSLPVNNDLGDTAIGKGLEEGLKVLKSRGETAEGGLIILITDGEENVEPYVSQILPKLQQEKITVNAIAFGNKATRKLEDLTKLTGGKGFFFADIQGNQPTNALDSAFMDSVTSQADLEFRPVQITDTIIRLISSKTIKKITLDKELGRSTIFTFTSEDVKYINIILVSPNGKIYDVNSPEYTKDDRIKMRVEIKIPDAETGQWMVTILWSKSIPGAVSFSLTSEPKDPRIQPVRVRSWLSVVQLTYPSHAKVYAEIKKGYNAVVGATVKATVDRPMGSPVDVLLRDNGAGPDVTKNDGIYSGYFTQFNGNGRYAVVANVINDGNAKIRRGSQSSSLIPIPKFKNLADREKKNASASFTRDEFVVSKKPPGPPEVDEEPIEVFERTSNAGALRLDNHSSNDVDIIPPGRVTDLVIISSEQKDEQKLITLRWTSPGDDLDVGNASFVDLRASCFVEDIMKRFHEVDSFNESHVIKGSLVPLPPGEEQEITVEVPDAIWNAKPNSTINYTRIDVYFSLRIVDERNNLGDLSNIVAGHFRKIAFVLVEEEKSPKWWVYAFGIGAATLLIIVVIVVSCRNKGKRNACTNTSLTSSA</sequence>
<dbReference type="InterPro" id="IPR013642">
    <property type="entry name" value="CLCA_N"/>
</dbReference>
<dbReference type="PROSITE" id="PS50234">
    <property type="entry name" value="VWFA"/>
    <property type="match status" value="1"/>
</dbReference>
<evidence type="ECO:0000313" key="6">
    <source>
        <dbReference type="RefSeq" id="XP_013772962.1"/>
    </source>
</evidence>
<dbReference type="GeneID" id="106458053"/>
<dbReference type="RefSeq" id="XP_013772962.1">
    <property type="nucleotide sequence ID" value="XM_013917508.2"/>
</dbReference>
<feature type="signal peptide" evidence="2">
    <location>
        <begin position="1"/>
        <end position="23"/>
    </location>
</feature>
<accession>A0ABM1B1M1</accession>
<dbReference type="RefSeq" id="XP_013772961.1">
    <property type="nucleotide sequence ID" value="XM_013917507.2"/>
</dbReference>
<evidence type="ECO:0000259" key="3">
    <source>
        <dbReference type="PROSITE" id="PS50234"/>
    </source>
</evidence>
<keyword evidence="2" id="KW-0732">Signal</keyword>
<dbReference type="Pfam" id="PF00092">
    <property type="entry name" value="VWA"/>
    <property type="match status" value="1"/>
</dbReference>
<dbReference type="SMART" id="SM00327">
    <property type="entry name" value="VWA"/>
    <property type="match status" value="1"/>
</dbReference>
<dbReference type="InterPro" id="IPR002035">
    <property type="entry name" value="VWF_A"/>
</dbReference>
<feature type="transmembrane region" description="Helical" evidence="1">
    <location>
        <begin position="934"/>
        <end position="954"/>
    </location>
</feature>
<dbReference type="InterPro" id="IPR036465">
    <property type="entry name" value="vWFA_dom_sf"/>
</dbReference>